<evidence type="ECO:0000313" key="1">
    <source>
        <dbReference type="EMBL" id="PIL33990.1"/>
    </source>
</evidence>
<proteinExistence type="predicted"/>
<name>A0A2G8SJR9_9APHY</name>
<dbReference type="EMBL" id="AYKW01000006">
    <property type="protein sequence ID" value="PIL33990.1"/>
    <property type="molecule type" value="Genomic_DNA"/>
</dbReference>
<dbReference type="Proteomes" id="UP000230002">
    <property type="component" value="Unassembled WGS sequence"/>
</dbReference>
<evidence type="ECO:0000313" key="2">
    <source>
        <dbReference type="Proteomes" id="UP000230002"/>
    </source>
</evidence>
<comment type="caution">
    <text evidence="1">The sequence shown here is derived from an EMBL/GenBank/DDBJ whole genome shotgun (WGS) entry which is preliminary data.</text>
</comment>
<protein>
    <submittedName>
        <fullName evidence="1">Uncharacterized protein</fullName>
    </submittedName>
</protein>
<gene>
    <name evidence="1" type="ORF">GSI_03698</name>
</gene>
<dbReference type="AlphaFoldDB" id="A0A2G8SJR9"/>
<accession>A0A2G8SJR9</accession>
<sequence>MNVPQSIPTAFDESPLLTRDQAQGEFDDMTRECFEYIERSLGRAIGDLAIDIGSGNETADLLQAKLTTIVDELIFFGRFPSRFEGFEWAFHQVASIVATAPVEYRLAPHFAEASAGLHVTALDRFHRWRVEDATRSSTNMDLLDSVFFHVGQLPVSWYHRMSALRRFLILQVELATRECTAFLNDHPELDEDEPHRD</sequence>
<reference evidence="1 2" key="1">
    <citation type="journal article" date="2015" name="Sci. Rep.">
        <title>Chromosome-level genome map provides insights into diverse defense mechanisms in the medicinal fungus Ganoderma sinense.</title>
        <authorList>
            <person name="Zhu Y."/>
            <person name="Xu J."/>
            <person name="Sun C."/>
            <person name="Zhou S."/>
            <person name="Xu H."/>
            <person name="Nelson D.R."/>
            <person name="Qian J."/>
            <person name="Song J."/>
            <person name="Luo H."/>
            <person name="Xiang L."/>
            <person name="Li Y."/>
            <person name="Xu Z."/>
            <person name="Ji A."/>
            <person name="Wang L."/>
            <person name="Lu S."/>
            <person name="Hayward A."/>
            <person name="Sun W."/>
            <person name="Li X."/>
            <person name="Schwartz D.C."/>
            <person name="Wang Y."/>
            <person name="Chen S."/>
        </authorList>
    </citation>
    <scope>NUCLEOTIDE SEQUENCE [LARGE SCALE GENOMIC DNA]</scope>
    <source>
        <strain evidence="1 2">ZZ0214-1</strain>
    </source>
</reference>
<organism evidence="1 2">
    <name type="scientific">Ganoderma sinense ZZ0214-1</name>
    <dbReference type="NCBI Taxonomy" id="1077348"/>
    <lineage>
        <taxon>Eukaryota</taxon>
        <taxon>Fungi</taxon>
        <taxon>Dikarya</taxon>
        <taxon>Basidiomycota</taxon>
        <taxon>Agaricomycotina</taxon>
        <taxon>Agaricomycetes</taxon>
        <taxon>Polyporales</taxon>
        <taxon>Polyporaceae</taxon>
        <taxon>Ganoderma</taxon>
    </lineage>
</organism>
<keyword evidence="2" id="KW-1185">Reference proteome</keyword>